<protein>
    <submittedName>
        <fullName evidence="9">Mu-type opioid receptor-like</fullName>
    </submittedName>
</protein>
<dbReference type="PANTHER" id="PTHR45698:SF1">
    <property type="entry name" value="TRACE AMINE-ASSOCIATED RECEPTOR 13C-LIKE"/>
    <property type="match status" value="1"/>
</dbReference>
<dbReference type="PROSITE" id="PS00237">
    <property type="entry name" value="G_PROTEIN_RECEP_F1_1"/>
    <property type="match status" value="1"/>
</dbReference>
<feature type="transmembrane region" description="Helical" evidence="6">
    <location>
        <begin position="173"/>
        <end position="200"/>
    </location>
</feature>
<feature type="transmembrane region" description="Helical" evidence="6">
    <location>
        <begin position="98"/>
        <end position="120"/>
    </location>
</feature>
<organism evidence="8 9">
    <name type="scientific">Saccoglossus kowalevskii</name>
    <name type="common">Acorn worm</name>
    <dbReference type="NCBI Taxonomy" id="10224"/>
    <lineage>
        <taxon>Eukaryota</taxon>
        <taxon>Metazoa</taxon>
        <taxon>Hemichordata</taxon>
        <taxon>Enteropneusta</taxon>
        <taxon>Harrimaniidae</taxon>
        <taxon>Saccoglossus</taxon>
    </lineage>
</organism>
<keyword evidence="3 6" id="KW-1133">Transmembrane helix</keyword>
<dbReference type="SMART" id="SM01381">
    <property type="entry name" value="7TM_GPCR_Srsx"/>
    <property type="match status" value="1"/>
</dbReference>
<keyword evidence="4 6" id="KW-0472">Membrane</keyword>
<dbReference type="GeneID" id="102810302"/>
<dbReference type="RefSeq" id="XP_006815107.1">
    <property type="nucleotide sequence ID" value="XM_006815044.1"/>
</dbReference>
<evidence type="ECO:0000256" key="1">
    <source>
        <dbReference type="ARBA" id="ARBA00004370"/>
    </source>
</evidence>
<feature type="domain" description="G-protein coupled receptors family 1 profile" evidence="7">
    <location>
        <begin position="34"/>
        <end position="289"/>
    </location>
</feature>
<evidence type="ECO:0000256" key="4">
    <source>
        <dbReference type="ARBA" id="ARBA00023136"/>
    </source>
</evidence>
<evidence type="ECO:0000259" key="7">
    <source>
        <dbReference type="PROSITE" id="PS50262"/>
    </source>
</evidence>
<sequence>MEANHTVETTVSLSAVQYRLNVIYVIIGSIGLVGNMFVCFVFCRVRRLRSITHLFIMNQSVIDMCSSLVFLALKFRPLRISAKGLAAELYCKFWHSEYLMWSLFLTSTSNMCAVTLERYFAICHPVFHRNHFSKTKAKITIVIGWVWGLPVELLWGLPFYHTPDGCAIKYIGFYYNVVFGIGIFSIAWLIPLILMAFCYVKILLKLRNSNVQPTDGNPDDNKNFTLRRTQKNVVKILLIVSITYAICWGPNEVALLHFNLGGYLDFTSDFYLFSVALVFCNMCVNPFIYAFQYKEFRKNIPVAFGCQWKTPTDTDLDGGLETSVTGAEGRQSV</sequence>
<reference evidence="9" key="1">
    <citation type="submission" date="2025-08" db="UniProtKB">
        <authorList>
            <consortium name="RefSeq"/>
        </authorList>
    </citation>
    <scope>IDENTIFICATION</scope>
    <source>
        <tissue evidence="9">Testes</tissue>
    </source>
</reference>
<keyword evidence="5" id="KW-0807">Transducer</keyword>
<feature type="transmembrane region" description="Helical" evidence="6">
    <location>
        <begin position="232"/>
        <end position="251"/>
    </location>
</feature>
<dbReference type="PROSITE" id="PS50262">
    <property type="entry name" value="G_PROTEIN_RECEP_F1_2"/>
    <property type="match status" value="1"/>
</dbReference>
<evidence type="ECO:0000256" key="2">
    <source>
        <dbReference type="ARBA" id="ARBA00022692"/>
    </source>
</evidence>
<keyword evidence="5" id="KW-0297">G-protein coupled receptor</keyword>
<dbReference type="InterPro" id="IPR000276">
    <property type="entry name" value="GPCR_Rhodpsn"/>
</dbReference>
<comment type="subcellular location">
    <subcellularLocation>
        <location evidence="1">Membrane</location>
    </subcellularLocation>
</comment>
<feature type="transmembrane region" description="Helical" evidence="6">
    <location>
        <begin position="22"/>
        <end position="43"/>
    </location>
</feature>
<dbReference type="Proteomes" id="UP000694865">
    <property type="component" value="Unplaced"/>
</dbReference>
<gene>
    <name evidence="9" type="primary">LOC102810302</name>
</gene>
<accession>A0ABM0M516</accession>
<dbReference type="CDD" id="cd00637">
    <property type="entry name" value="7tm_classA_rhodopsin-like"/>
    <property type="match status" value="1"/>
</dbReference>
<evidence type="ECO:0000313" key="8">
    <source>
        <dbReference type="Proteomes" id="UP000694865"/>
    </source>
</evidence>
<dbReference type="InterPro" id="IPR017452">
    <property type="entry name" value="GPCR_Rhodpsn_7TM"/>
</dbReference>
<feature type="transmembrane region" description="Helical" evidence="6">
    <location>
        <begin position="55"/>
        <end position="73"/>
    </location>
</feature>
<feature type="transmembrane region" description="Helical" evidence="6">
    <location>
        <begin position="141"/>
        <end position="161"/>
    </location>
</feature>
<feature type="transmembrane region" description="Helical" evidence="6">
    <location>
        <begin position="271"/>
        <end position="291"/>
    </location>
</feature>
<evidence type="ECO:0000256" key="5">
    <source>
        <dbReference type="RuleBase" id="RU000688"/>
    </source>
</evidence>
<keyword evidence="2 5" id="KW-0812">Transmembrane</keyword>
<dbReference type="Pfam" id="PF00001">
    <property type="entry name" value="7tm_1"/>
    <property type="match status" value="1"/>
</dbReference>
<dbReference type="Gene3D" id="1.20.1070.10">
    <property type="entry name" value="Rhodopsin 7-helix transmembrane proteins"/>
    <property type="match status" value="1"/>
</dbReference>
<evidence type="ECO:0000256" key="6">
    <source>
        <dbReference type="SAM" id="Phobius"/>
    </source>
</evidence>
<keyword evidence="8" id="KW-1185">Reference proteome</keyword>
<name>A0ABM0M516_SACKO</name>
<dbReference type="PRINTS" id="PR00237">
    <property type="entry name" value="GPCRRHODOPSN"/>
</dbReference>
<comment type="similarity">
    <text evidence="5">Belongs to the G-protein coupled receptor 1 family.</text>
</comment>
<evidence type="ECO:0000313" key="9">
    <source>
        <dbReference type="RefSeq" id="XP_006815107.1"/>
    </source>
</evidence>
<evidence type="ECO:0000256" key="3">
    <source>
        <dbReference type="ARBA" id="ARBA00022989"/>
    </source>
</evidence>
<proteinExistence type="inferred from homology"/>
<dbReference type="SUPFAM" id="SSF81321">
    <property type="entry name" value="Family A G protein-coupled receptor-like"/>
    <property type="match status" value="1"/>
</dbReference>
<dbReference type="PANTHER" id="PTHR45698">
    <property type="entry name" value="TRACE AMINE-ASSOCIATED RECEPTOR 19N-RELATED"/>
    <property type="match status" value="1"/>
</dbReference>
<keyword evidence="5" id="KW-0675">Receptor</keyword>